<dbReference type="Proteomes" id="UP001164746">
    <property type="component" value="Chromosome 4"/>
</dbReference>
<dbReference type="Pfam" id="PF03029">
    <property type="entry name" value="ATP_bind_1"/>
    <property type="match status" value="2"/>
</dbReference>
<dbReference type="PANTHER" id="PTHR21231">
    <property type="entry name" value="XPA-BINDING PROTEIN 1-RELATED"/>
    <property type="match status" value="1"/>
</dbReference>
<dbReference type="CDD" id="cd17870">
    <property type="entry name" value="GPN1"/>
    <property type="match status" value="1"/>
</dbReference>
<comment type="subunit">
    <text evidence="5">Binds to RNA polymerase II.</text>
</comment>
<keyword evidence="8" id="KW-1185">Reference proteome</keyword>
<evidence type="ECO:0000256" key="1">
    <source>
        <dbReference type="ARBA" id="ARBA00005290"/>
    </source>
</evidence>
<reference evidence="7" key="1">
    <citation type="submission" date="2022-11" db="EMBL/GenBank/DDBJ databases">
        <title>Centuries of genome instability and evolution in soft-shell clam transmissible cancer (bioRxiv).</title>
        <authorList>
            <person name="Hart S.F.M."/>
            <person name="Yonemitsu M.A."/>
            <person name="Giersch R.M."/>
            <person name="Beal B.F."/>
            <person name="Arriagada G."/>
            <person name="Davis B.W."/>
            <person name="Ostrander E.A."/>
            <person name="Goff S.P."/>
            <person name="Metzger M.J."/>
        </authorList>
    </citation>
    <scope>NUCLEOTIDE SEQUENCE</scope>
    <source>
        <strain evidence="7">MELC-2E11</strain>
        <tissue evidence="7">Siphon/mantle</tissue>
    </source>
</reference>
<dbReference type="InterPro" id="IPR004130">
    <property type="entry name" value="Gpn"/>
</dbReference>
<feature type="region of interest" description="Disordered" evidence="6">
    <location>
        <begin position="303"/>
        <end position="372"/>
    </location>
</feature>
<comment type="similarity">
    <text evidence="1 5">Belongs to the GPN-loop GTPase family.</text>
</comment>
<feature type="compositionally biased region" description="Basic and acidic residues" evidence="6">
    <location>
        <begin position="331"/>
        <end position="372"/>
    </location>
</feature>
<proteinExistence type="inferred from homology"/>
<keyword evidence="4 5" id="KW-0342">GTP-binding</keyword>
<evidence type="ECO:0000256" key="6">
    <source>
        <dbReference type="SAM" id="MobiDB-lite"/>
    </source>
</evidence>
<sequence>MEDEIMSISHGEENKELTPNENGACGGNPTDKKPTVVIVLGMAGSGKTTFVQRIVAHLHTKKTPPYVINLDPAVHEVPFPANIDIRDTVNYKEVMKQYPFTCRYGLGPNGGIVTSLNLFATRFDQVMQFVEKKNKDECKHKYASTFPTVVVYVMDTSRSVSPVTFMSNMTYACSILYKTKLPFIVAMNKVDIVSNKFAVEWMTDFETFQDALEHETSYTSNLTRSMSLVLDEFYANIKNVGVSAVTGEGVDKFFSLVDEAAEEYENEYKPILEKRRKKMEENEAKRQAGELDKVAEDRLADINTEGLRQGTSQMTINPAAGADDDEDSEEDFKHDEPIDVDEAREYESFKRYLDSQKARQQQKADKQATDYT</sequence>
<gene>
    <name evidence="7" type="ORF">MAR_008389</name>
</gene>
<protein>
    <recommendedName>
        <fullName evidence="5">GPN-loop GTPase</fullName>
        <ecNumber evidence="5">3.6.5.-</ecNumber>
    </recommendedName>
</protein>
<feature type="region of interest" description="Disordered" evidence="6">
    <location>
        <begin position="1"/>
        <end position="29"/>
    </location>
</feature>
<keyword evidence="5" id="KW-0963">Cytoplasm</keyword>
<dbReference type="SUPFAM" id="SSF52540">
    <property type="entry name" value="P-loop containing nucleoside triphosphate hydrolases"/>
    <property type="match status" value="1"/>
</dbReference>
<keyword evidence="2 5" id="KW-0547">Nucleotide-binding</keyword>
<name>A0ABY7E011_MYAAR</name>
<keyword evidence="3 5" id="KW-0378">Hydrolase</keyword>
<evidence type="ECO:0000313" key="8">
    <source>
        <dbReference type="Proteomes" id="UP001164746"/>
    </source>
</evidence>
<evidence type="ECO:0000256" key="4">
    <source>
        <dbReference type="ARBA" id="ARBA00023134"/>
    </source>
</evidence>
<comment type="function">
    <text evidence="5">Small GTPase required for proper nuclear import of RNA polymerase II (RNAPII). May act at an RNAP assembly step prior to nuclear import.</text>
</comment>
<dbReference type="PANTHER" id="PTHR21231:SF8">
    <property type="entry name" value="GPN-LOOP GTPASE 1"/>
    <property type="match status" value="1"/>
</dbReference>
<dbReference type="InterPro" id="IPR027417">
    <property type="entry name" value="P-loop_NTPase"/>
</dbReference>
<evidence type="ECO:0000313" key="7">
    <source>
        <dbReference type="EMBL" id="WAR01831.1"/>
    </source>
</evidence>
<dbReference type="Gene3D" id="3.40.50.300">
    <property type="entry name" value="P-loop containing nucleotide triphosphate hydrolases"/>
    <property type="match status" value="2"/>
</dbReference>
<evidence type="ECO:0000256" key="5">
    <source>
        <dbReference type="RuleBase" id="RU365059"/>
    </source>
</evidence>
<evidence type="ECO:0000256" key="2">
    <source>
        <dbReference type="ARBA" id="ARBA00022741"/>
    </source>
</evidence>
<evidence type="ECO:0000256" key="3">
    <source>
        <dbReference type="ARBA" id="ARBA00022801"/>
    </source>
</evidence>
<dbReference type="InterPro" id="IPR030230">
    <property type="entry name" value="Gpn1/Npa3/XAB1"/>
</dbReference>
<dbReference type="EC" id="3.6.5.-" evidence="5"/>
<comment type="subcellular location">
    <subcellularLocation>
        <location evidence="5">Cytoplasm</location>
    </subcellularLocation>
    <subcellularLocation>
        <location evidence="5">Nucleus</location>
    </subcellularLocation>
</comment>
<organism evidence="7 8">
    <name type="scientific">Mya arenaria</name>
    <name type="common">Soft-shell clam</name>
    <dbReference type="NCBI Taxonomy" id="6604"/>
    <lineage>
        <taxon>Eukaryota</taxon>
        <taxon>Metazoa</taxon>
        <taxon>Spiralia</taxon>
        <taxon>Lophotrochozoa</taxon>
        <taxon>Mollusca</taxon>
        <taxon>Bivalvia</taxon>
        <taxon>Autobranchia</taxon>
        <taxon>Heteroconchia</taxon>
        <taxon>Euheterodonta</taxon>
        <taxon>Imparidentia</taxon>
        <taxon>Neoheterodontei</taxon>
        <taxon>Myida</taxon>
        <taxon>Myoidea</taxon>
        <taxon>Myidae</taxon>
        <taxon>Mya</taxon>
    </lineage>
</organism>
<accession>A0ABY7E011</accession>
<dbReference type="EMBL" id="CP111015">
    <property type="protein sequence ID" value="WAR01831.1"/>
    <property type="molecule type" value="Genomic_DNA"/>
</dbReference>